<feature type="compositionally biased region" description="Polar residues" evidence="3">
    <location>
        <begin position="376"/>
        <end position="403"/>
    </location>
</feature>
<protein>
    <recommendedName>
        <fullName evidence="2">Mediator of RNA polymerase II transcription subunit 25</fullName>
    </recommendedName>
</protein>
<feature type="compositionally biased region" description="Polar residues" evidence="3">
    <location>
        <begin position="471"/>
        <end position="483"/>
    </location>
</feature>
<evidence type="ECO:0000313" key="6">
    <source>
        <dbReference type="Proteomes" id="UP001159364"/>
    </source>
</evidence>
<dbReference type="PANTHER" id="PTHR12433:SF12">
    <property type="entry name" value="MEDIATOR OF RNA POLYMERASE II TRANSCRIPTION SUBUNIT 25"/>
    <property type="match status" value="1"/>
</dbReference>
<comment type="similarity">
    <text evidence="1">Belongs to the Mediator complex subunit 25 family.</text>
</comment>
<feature type="domain" description="Mediator of RNA polymerase II transcription subunit 25 von Willebrand factor type A" evidence="4">
    <location>
        <begin position="5"/>
        <end position="191"/>
    </location>
</feature>
<dbReference type="GO" id="GO:0005667">
    <property type="term" value="C:transcription regulator complex"/>
    <property type="evidence" value="ECO:0007669"/>
    <property type="project" value="TreeGrafter"/>
</dbReference>
<proteinExistence type="inferred from homology"/>
<dbReference type="PANTHER" id="PTHR12433">
    <property type="entry name" value="MEDIATOR OF RNA POLYMERASE II TRANSCRIPTION SUBUNIT 25"/>
    <property type="match status" value="1"/>
</dbReference>
<dbReference type="InterPro" id="IPR021419">
    <property type="entry name" value="Mediator_Med25_VWA"/>
</dbReference>
<dbReference type="GO" id="GO:0016592">
    <property type="term" value="C:mediator complex"/>
    <property type="evidence" value="ECO:0007669"/>
    <property type="project" value="TreeGrafter"/>
</dbReference>
<sequence length="616" mass="67948">MGPKRLMIVVDGSSEMGPHWSAILDGYLQKIVRSFCGSKVENQGTSVPELSYVQSHRGPLSEGPGTLPSGRTTDVDVYLNWLSNLTFDVSCDINSFAIGDCLAYALLEMFGMKHNDDHDQYGGERHCILVAASNPFGSTDLQRTGSCIGTKRKRTDAESMAEYCRKVQLDVSLSVISPIDIPIFKKIYYAVNANILFRIIMQANPNSPAKNFKSNLNPDFVVLLSEKFVLACDALKEEEPTKNNLSERKSSKFQIADLPPLSYDPSQFLSTSIPCLLTFSEDFIFQEMNSFGSTDESWLPELEPIVSLSDPLIVSPWVMVSPHSKALPLKDSMGGTQRNVVEYQTQKTSMEHQTENETTFRQVVDSSGPHFAHEIPQNQNNRPLSTSNSSASVMKMPSQSSALIQRKGKRKQVSHQREESASPVTPPTMPSRMLPGKPGSLLNDLFGNLENIRSIGLQEMHSTHGLATPSAVHQSEPSAGSLNTISTGSSSSSSGQTGQSITAQHFAKIQCPTGQGNFPGAHPAKEGSSHNWSPMTSYFLSKLMSDIGMSAPMRQMHPILPRRIESASAFGKQMPPEVDEAMRSFFARDGQHFNLQEHNRYVKAWEVSPHKAYAFF</sequence>
<feature type="region of interest" description="Disordered" evidence="3">
    <location>
        <begin position="465"/>
        <end position="501"/>
    </location>
</feature>
<dbReference type="GO" id="GO:0045944">
    <property type="term" value="P:positive regulation of transcription by RNA polymerase II"/>
    <property type="evidence" value="ECO:0007669"/>
    <property type="project" value="TreeGrafter"/>
</dbReference>
<comment type="caution">
    <text evidence="5">The sequence shown here is derived from an EMBL/GenBank/DDBJ whole genome shotgun (WGS) entry which is preliminary data.</text>
</comment>
<evidence type="ECO:0000259" key="4">
    <source>
        <dbReference type="Pfam" id="PF11265"/>
    </source>
</evidence>
<gene>
    <name evidence="5" type="ORF">K2173_028252</name>
</gene>
<organism evidence="5 6">
    <name type="scientific">Erythroxylum novogranatense</name>
    <dbReference type="NCBI Taxonomy" id="1862640"/>
    <lineage>
        <taxon>Eukaryota</taxon>
        <taxon>Viridiplantae</taxon>
        <taxon>Streptophyta</taxon>
        <taxon>Embryophyta</taxon>
        <taxon>Tracheophyta</taxon>
        <taxon>Spermatophyta</taxon>
        <taxon>Magnoliopsida</taxon>
        <taxon>eudicotyledons</taxon>
        <taxon>Gunneridae</taxon>
        <taxon>Pentapetalae</taxon>
        <taxon>rosids</taxon>
        <taxon>fabids</taxon>
        <taxon>Malpighiales</taxon>
        <taxon>Erythroxylaceae</taxon>
        <taxon>Erythroxylum</taxon>
    </lineage>
</organism>
<evidence type="ECO:0000256" key="1">
    <source>
        <dbReference type="ARBA" id="ARBA00009102"/>
    </source>
</evidence>
<reference evidence="5 6" key="1">
    <citation type="submission" date="2021-09" db="EMBL/GenBank/DDBJ databases">
        <title>Genomic insights and catalytic innovation underlie evolution of tropane alkaloids biosynthesis.</title>
        <authorList>
            <person name="Wang Y.-J."/>
            <person name="Tian T."/>
            <person name="Huang J.-P."/>
            <person name="Huang S.-X."/>
        </authorList>
    </citation>
    <scope>NUCLEOTIDE SEQUENCE [LARGE SCALE GENOMIC DNA]</scope>
    <source>
        <strain evidence="5">KIB-2018</strain>
        <tissue evidence="5">Leaf</tissue>
    </source>
</reference>
<keyword evidence="6" id="KW-1185">Reference proteome</keyword>
<evidence type="ECO:0000313" key="5">
    <source>
        <dbReference type="EMBL" id="KAJ8773075.1"/>
    </source>
</evidence>
<dbReference type="Proteomes" id="UP001159364">
    <property type="component" value="Linkage Group LG02"/>
</dbReference>
<dbReference type="Pfam" id="PF11265">
    <property type="entry name" value="Med25_VWA"/>
    <property type="match status" value="1"/>
</dbReference>
<evidence type="ECO:0000256" key="2">
    <source>
        <dbReference type="ARBA" id="ARBA00019694"/>
    </source>
</evidence>
<accession>A0AAV8U3Z3</accession>
<evidence type="ECO:0000256" key="3">
    <source>
        <dbReference type="SAM" id="MobiDB-lite"/>
    </source>
</evidence>
<feature type="compositionally biased region" description="Low complexity" evidence="3">
    <location>
        <begin position="484"/>
        <end position="501"/>
    </location>
</feature>
<name>A0AAV8U3Z3_9ROSI</name>
<feature type="region of interest" description="Disordered" evidence="3">
    <location>
        <begin position="369"/>
        <end position="439"/>
    </location>
</feature>
<dbReference type="EMBL" id="JAIWQS010000002">
    <property type="protein sequence ID" value="KAJ8773075.1"/>
    <property type="molecule type" value="Genomic_DNA"/>
</dbReference>
<dbReference type="AlphaFoldDB" id="A0AAV8U3Z3"/>